<reference evidence="4" key="1">
    <citation type="submission" date="2010-06" db="EMBL/GenBank/DDBJ databases">
        <authorList>
            <person name="Jiang H."/>
            <person name="Abraham K."/>
            <person name="Ali S."/>
            <person name="Alsbrooks S.L."/>
            <person name="Anim B.N."/>
            <person name="Anosike U.S."/>
            <person name="Attaway T."/>
            <person name="Bandaranaike D.P."/>
            <person name="Battles P.K."/>
            <person name="Bell S.N."/>
            <person name="Bell A.V."/>
            <person name="Beltran B."/>
            <person name="Bickham C."/>
            <person name="Bustamante Y."/>
            <person name="Caleb T."/>
            <person name="Canada A."/>
            <person name="Cardenas V."/>
            <person name="Carter K."/>
            <person name="Chacko J."/>
            <person name="Chandrabose M.N."/>
            <person name="Chavez D."/>
            <person name="Chavez A."/>
            <person name="Chen L."/>
            <person name="Chu H.-S."/>
            <person name="Claassen K.J."/>
            <person name="Cockrell R."/>
            <person name="Collins M."/>
            <person name="Cooper J.A."/>
            <person name="Cree A."/>
            <person name="Curry S.M."/>
            <person name="Da Y."/>
            <person name="Dao M.D."/>
            <person name="Das B."/>
            <person name="Davila M.-L."/>
            <person name="Davy-Carroll L."/>
            <person name="Denson S."/>
            <person name="Dinh H."/>
            <person name="Ebong V.E."/>
            <person name="Edwards J.R."/>
            <person name="Egan A."/>
            <person name="El-Daye J."/>
            <person name="Escobedo L."/>
            <person name="Fernandez S."/>
            <person name="Fernando P.R."/>
            <person name="Flagg N."/>
            <person name="Forbes L.D."/>
            <person name="Fowler R.G."/>
            <person name="Fu Q."/>
            <person name="Gabisi R.A."/>
            <person name="Ganer J."/>
            <person name="Garbino Pronczuk A."/>
            <person name="Garcia R.M."/>
            <person name="Garner T."/>
            <person name="Garrett T.E."/>
            <person name="Gonzalez D.A."/>
            <person name="Hamid H."/>
            <person name="Hawkins E.S."/>
            <person name="Hirani K."/>
            <person name="Hogues M.E."/>
            <person name="Hollins B."/>
            <person name="Hsiao C.-H."/>
            <person name="Jabil R."/>
            <person name="James M.L."/>
            <person name="Jhangiani S.N."/>
            <person name="Johnson B."/>
            <person name="Johnson Q."/>
            <person name="Joshi V."/>
            <person name="Kalu J.B."/>
            <person name="Kam C."/>
            <person name="Kashfia A."/>
            <person name="Keebler J."/>
            <person name="Kisamo H."/>
            <person name="Kovar C.L."/>
            <person name="Lago L.A."/>
            <person name="Lai C.-Y."/>
            <person name="Laidlaw J."/>
            <person name="Lara F."/>
            <person name="Le T.-K."/>
            <person name="Lee S.L."/>
            <person name="Legall F.H."/>
            <person name="Lemon S.J."/>
            <person name="Lewis L.R."/>
            <person name="Li B."/>
            <person name="Liu Y."/>
            <person name="Liu Y.-S."/>
            <person name="Lopez J."/>
            <person name="Lozado R.J."/>
            <person name="Lu J."/>
            <person name="Madu R.C."/>
            <person name="Maheshwari M."/>
            <person name="Maheshwari R."/>
            <person name="Malloy K."/>
            <person name="Martinez E."/>
            <person name="Mathew T."/>
            <person name="Mercado I.C."/>
            <person name="Mercado C."/>
            <person name="Meyer B."/>
            <person name="Montgomery K."/>
            <person name="Morgan M.B."/>
            <person name="Munidasa M."/>
            <person name="Nazareth L.V."/>
            <person name="Nelson J."/>
            <person name="Ng B.M."/>
            <person name="Nguyen N.B."/>
            <person name="Nguyen P.Q."/>
            <person name="Nguyen T."/>
            <person name="Obregon M."/>
            <person name="Okwuonu G.O."/>
            <person name="Onwere C.G."/>
            <person name="Orozco G."/>
            <person name="Parra A."/>
            <person name="Patel S."/>
            <person name="Patil S."/>
            <person name="Perez A."/>
            <person name="Perez Y."/>
            <person name="Pham C."/>
            <person name="Primus E.L."/>
            <person name="Pu L.-L."/>
            <person name="Puazo M."/>
            <person name="Qin X."/>
            <person name="Quiroz J.B."/>
            <person name="Reese J."/>
            <person name="Richards S."/>
            <person name="Rives C.M."/>
            <person name="Robberts R."/>
            <person name="Ruiz S.J."/>
            <person name="Ruiz M.J."/>
            <person name="Santibanez J."/>
            <person name="Schneider B.W."/>
            <person name="Sisson I."/>
            <person name="Smith M."/>
            <person name="Sodergren E."/>
            <person name="Song X.-Z."/>
            <person name="Song B.B."/>
            <person name="Summersgill H."/>
            <person name="Thelus R."/>
            <person name="Thornton R.D."/>
            <person name="Trejos Z.Y."/>
            <person name="Usmani K."/>
            <person name="Vattathil S."/>
            <person name="Villasana D."/>
            <person name="Walker D.L."/>
            <person name="Wang S."/>
            <person name="Wang K."/>
            <person name="White C.S."/>
            <person name="Williams A.C."/>
            <person name="Williamson J."/>
            <person name="Wilson K."/>
            <person name="Woghiren I.O."/>
            <person name="Woodworth J.R."/>
            <person name="Worley K.C."/>
            <person name="Wright R.A."/>
            <person name="Wu W."/>
            <person name="Young L."/>
            <person name="Zhang L."/>
            <person name="Zhang J."/>
            <person name="Zhu Y."/>
            <person name="Muzny D.M."/>
            <person name="Weinstock G."/>
            <person name="Gibbs R.A."/>
        </authorList>
    </citation>
    <scope>NUCLEOTIDE SEQUENCE [LARGE SCALE GENOMIC DNA]</scope>
    <source>
        <strain evidence="4">LSR1</strain>
    </source>
</reference>
<dbReference type="AlphaFoldDB" id="A0A8R2H675"/>
<dbReference type="RefSeq" id="XP_016655793.1">
    <property type="nucleotide sequence ID" value="XM_016800304.1"/>
</dbReference>
<name>A0A8R2H675_ACYPI</name>
<proteinExistence type="predicted"/>
<dbReference type="OrthoDB" id="6617821at2759"/>
<evidence type="ECO:0000313" key="3">
    <source>
        <dbReference type="EnsemblMetazoa" id="XP_016655793.1"/>
    </source>
</evidence>
<keyword evidence="1" id="KW-0479">Metal-binding</keyword>
<evidence type="ECO:0000259" key="2">
    <source>
        <dbReference type="PROSITE" id="PS50157"/>
    </source>
</evidence>
<evidence type="ECO:0000256" key="1">
    <source>
        <dbReference type="PROSITE-ProRule" id="PRU00042"/>
    </source>
</evidence>
<dbReference type="GO" id="GO:0008270">
    <property type="term" value="F:zinc ion binding"/>
    <property type="evidence" value="ECO:0007669"/>
    <property type="project" value="UniProtKB-KW"/>
</dbReference>
<organism evidence="3 4">
    <name type="scientific">Acyrthosiphon pisum</name>
    <name type="common">Pea aphid</name>
    <dbReference type="NCBI Taxonomy" id="7029"/>
    <lineage>
        <taxon>Eukaryota</taxon>
        <taxon>Metazoa</taxon>
        <taxon>Ecdysozoa</taxon>
        <taxon>Arthropoda</taxon>
        <taxon>Hexapoda</taxon>
        <taxon>Insecta</taxon>
        <taxon>Pterygota</taxon>
        <taxon>Neoptera</taxon>
        <taxon>Paraneoptera</taxon>
        <taxon>Hemiptera</taxon>
        <taxon>Sternorrhyncha</taxon>
        <taxon>Aphidomorpha</taxon>
        <taxon>Aphidoidea</taxon>
        <taxon>Aphididae</taxon>
        <taxon>Macrosiphini</taxon>
        <taxon>Acyrthosiphon</taxon>
    </lineage>
</organism>
<keyword evidence="1" id="KW-0862">Zinc</keyword>
<dbReference type="InterPro" id="IPR013087">
    <property type="entry name" value="Znf_C2H2_type"/>
</dbReference>
<keyword evidence="1" id="KW-0863">Zinc-finger</keyword>
<dbReference type="PROSITE" id="PS00028">
    <property type="entry name" value="ZINC_FINGER_C2H2_1"/>
    <property type="match status" value="1"/>
</dbReference>
<protein>
    <recommendedName>
        <fullName evidence="2">C2H2-type domain-containing protein</fullName>
    </recommendedName>
</protein>
<dbReference type="EnsemblMetazoa" id="XM_016800304.1">
    <property type="protein sequence ID" value="XP_016655793.1"/>
    <property type="gene ID" value="LOC107882236"/>
</dbReference>
<dbReference type="Gene3D" id="3.30.160.60">
    <property type="entry name" value="Classic Zinc Finger"/>
    <property type="match status" value="1"/>
</dbReference>
<keyword evidence="4" id="KW-1185">Reference proteome</keyword>
<dbReference type="PROSITE" id="PS50157">
    <property type="entry name" value="ZINC_FINGER_C2H2_2"/>
    <property type="match status" value="1"/>
</dbReference>
<accession>A0A8R2H675</accession>
<evidence type="ECO:0000313" key="4">
    <source>
        <dbReference type="Proteomes" id="UP000007819"/>
    </source>
</evidence>
<dbReference type="GeneID" id="107882236"/>
<sequence>MRRCISKMNDPQIGEYFMCKNCKNFMLSKETAESHRNCTKQVLNAFEPVEDIYRCSTCGRYFDNKEQWSGHNNVHKAIGDYDPFKFSYIIDDDNFVRSLRN</sequence>
<feature type="domain" description="C2H2-type" evidence="2">
    <location>
        <begin position="53"/>
        <end position="75"/>
    </location>
</feature>
<dbReference type="KEGG" id="api:107882236"/>
<dbReference type="Proteomes" id="UP000007819">
    <property type="component" value="Chromosome X"/>
</dbReference>
<reference evidence="3" key="2">
    <citation type="submission" date="2022-06" db="UniProtKB">
        <authorList>
            <consortium name="EnsemblMetazoa"/>
        </authorList>
    </citation>
    <scope>IDENTIFICATION</scope>
</reference>